<proteinExistence type="predicted"/>
<protein>
    <recommendedName>
        <fullName evidence="1">phospholipase D</fullName>
        <ecNumber evidence="1">3.1.4.4</ecNumber>
    </recommendedName>
</protein>
<dbReference type="InterPro" id="IPR001736">
    <property type="entry name" value="PLipase_D/transphosphatidylase"/>
</dbReference>
<name>A0A0L0G3D5_9EUKA</name>
<dbReference type="GO" id="GO:0009395">
    <property type="term" value="P:phospholipid catabolic process"/>
    <property type="evidence" value="ECO:0007669"/>
    <property type="project" value="TreeGrafter"/>
</dbReference>
<evidence type="ECO:0000256" key="4">
    <source>
        <dbReference type="ARBA" id="ARBA00022801"/>
    </source>
</evidence>
<evidence type="ECO:0000256" key="5">
    <source>
        <dbReference type="ARBA" id="ARBA00022837"/>
    </source>
</evidence>
<evidence type="ECO:0000256" key="2">
    <source>
        <dbReference type="ARBA" id="ARBA00022723"/>
    </source>
</evidence>
<accession>A0A0L0G3D5</accession>
<dbReference type="InterPro" id="IPR015679">
    <property type="entry name" value="PLipase_D_fam"/>
</dbReference>
<dbReference type="Gene3D" id="3.30.870.10">
    <property type="entry name" value="Endonuclease Chain A"/>
    <property type="match status" value="2"/>
</dbReference>
<dbReference type="Pfam" id="PF00614">
    <property type="entry name" value="PLDc"/>
    <property type="match status" value="1"/>
</dbReference>
<dbReference type="STRING" id="667725.A0A0L0G3D5"/>
<keyword evidence="7" id="KW-0443">Lipid metabolism</keyword>
<evidence type="ECO:0000256" key="3">
    <source>
        <dbReference type="ARBA" id="ARBA00022737"/>
    </source>
</evidence>
<reference evidence="9 10" key="1">
    <citation type="submission" date="2011-02" db="EMBL/GenBank/DDBJ databases">
        <title>The Genome Sequence of Sphaeroforma arctica JP610.</title>
        <authorList>
            <consortium name="The Broad Institute Genome Sequencing Platform"/>
            <person name="Russ C."/>
            <person name="Cuomo C."/>
            <person name="Young S.K."/>
            <person name="Zeng Q."/>
            <person name="Gargeya S."/>
            <person name="Alvarado L."/>
            <person name="Berlin A."/>
            <person name="Chapman S.B."/>
            <person name="Chen Z."/>
            <person name="Freedman E."/>
            <person name="Gellesch M."/>
            <person name="Goldberg J."/>
            <person name="Griggs A."/>
            <person name="Gujja S."/>
            <person name="Heilman E."/>
            <person name="Heiman D."/>
            <person name="Howarth C."/>
            <person name="Mehta T."/>
            <person name="Neiman D."/>
            <person name="Pearson M."/>
            <person name="Roberts A."/>
            <person name="Saif S."/>
            <person name="Shea T."/>
            <person name="Shenoy N."/>
            <person name="Sisk P."/>
            <person name="Stolte C."/>
            <person name="Sykes S."/>
            <person name="White J."/>
            <person name="Yandava C."/>
            <person name="Burger G."/>
            <person name="Gray M.W."/>
            <person name="Holland P.W.H."/>
            <person name="King N."/>
            <person name="Lang F.B.F."/>
            <person name="Roger A.J."/>
            <person name="Ruiz-Trillo I."/>
            <person name="Haas B."/>
            <person name="Nusbaum C."/>
            <person name="Birren B."/>
        </authorList>
    </citation>
    <scope>NUCLEOTIDE SEQUENCE [LARGE SCALE GENOMIC DNA]</scope>
    <source>
        <strain evidence="9 10">JP610</strain>
    </source>
</reference>
<dbReference type="PANTHER" id="PTHR18896:SF60">
    <property type="entry name" value="PHOSPHOLIPASE D"/>
    <property type="match status" value="1"/>
</dbReference>
<organism evidence="9 10">
    <name type="scientific">Sphaeroforma arctica JP610</name>
    <dbReference type="NCBI Taxonomy" id="667725"/>
    <lineage>
        <taxon>Eukaryota</taxon>
        <taxon>Ichthyosporea</taxon>
        <taxon>Ichthyophonida</taxon>
        <taxon>Sphaeroforma</taxon>
    </lineage>
</organism>
<dbReference type="EMBL" id="KQ241901">
    <property type="protein sequence ID" value="KNC82703.1"/>
    <property type="molecule type" value="Genomic_DNA"/>
</dbReference>
<dbReference type="GeneID" id="25905525"/>
<evidence type="ECO:0000313" key="10">
    <source>
        <dbReference type="Proteomes" id="UP000054560"/>
    </source>
</evidence>
<dbReference type="EC" id="3.1.4.4" evidence="1"/>
<dbReference type="GO" id="GO:0005886">
    <property type="term" value="C:plasma membrane"/>
    <property type="evidence" value="ECO:0007669"/>
    <property type="project" value="TreeGrafter"/>
</dbReference>
<keyword evidence="5" id="KW-0106">Calcium</keyword>
<evidence type="ECO:0000313" key="9">
    <source>
        <dbReference type="EMBL" id="KNC82703.1"/>
    </source>
</evidence>
<dbReference type="RefSeq" id="XP_014156605.1">
    <property type="nucleotide sequence ID" value="XM_014301130.1"/>
</dbReference>
<keyword evidence="10" id="KW-1185">Reference proteome</keyword>
<dbReference type="SUPFAM" id="SSF56024">
    <property type="entry name" value="Phospholipase D/nuclease"/>
    <property type="match status" value="2"/>
</dbReference>
<dbReference type="Pfam" id="PF12357">
    <property type="entry name" value="PLD_C"/>
    <property type="match status" value="1"/>
</dbReference>
<keyword evidence="2" id="KW-0479">Metal-binding</keyword>
<evidence type="ECO:0000256" key="1">
    <source>
        <dbReference type="ARBA" id="ARBA00012027"/>
    </source>
</evidence>
<dbReference type="PROSITE" id="PS50035">
    <property type="entry name" value="PLD"/>
    <property type="match status" value="1"/>
</dbReference>
<sequence>MDDKVGSVNFNIESHKLLQGQTHEGWFPLDGDARNGEIYLTLAFRVAGSEIDVPNCYFDVRENSKCTLYQDAHHDDGDLPTLVKANGEEYEHGKCWSDLYTTVQEAEHFIYITGWAVWINTVLCRGEGDDSTSLGQLLRQKAAQGVKICLLVWNEKTTLQKGEFVLNGMMGTHDEDTRVFFEEEFEGYKNVKCKLATRYASQGALTQFVFTHHQKSVICDSPCAEYPDRKRTVAFMGGIDLCDGRYDTPKHPIYRTLQSIHKDDYHQVWPGITQEHGPRQPWHDIHSKVEGPAALMVKTNFVDRWHEQGSKYLAFLKVWRDDDGPMLSEEEEGTLYAEDPERWSAQLFRSIDGSSARFPNLSFAEQLQEQLQEIGKHHVENSIHTAMVHHIRRAERFIYIENQYFIGSAPHWNEQQNSGAINQVPAELAIKICQKIAAGERFAVYILIPLFCEGWPEEAAPNEIMFYQFLTFEFMYKWIGEAIQRAGSDAHPKDYLNVFCLGCRETEEGSDHTADLRSCPPASLQAKINASRRYMAYVHSKMMIVDDEYVMVGSANINERSLAGDRDTELCMGMYQPNYRREENNELPKGDVACFRKALWCEHASSVADESDVLDQPDSMECVKMMRKRADENWAKYSGDEVVDMEEHLMTYPFNVARNGKIAIIPGQEDFPDTNARVHGKCSGTMPDILTT</sequence>
<dbReference type="OrthoDB" id="14911at2759"/>
<dbReference type="GO" id="GO:0046872">
    <property type="term" value="F:metal ion binding"/>
    <property type="evidence" value="ECO:0007669"/>
    <property type="project" value="UniProtKB-KW"/>
</dbReference>
<evidence type="ECO:0000256" key="6">
    <source>
        <dbReference type="ARBA" id="ARBA00022963"/>
    </source>
</evidence>
<dbReference type="AlphaFoldDB" id="A0A0L0G3D5"/>
<keyword evidence="3" id="KW-0677">Repeat</keyword>
<keyword evidence="6" id="KW-0442">Lipid degradation</keyword>
<dbReference type="Proteomes" id="UP000054560">
    <property type="component" value="Unassembled WGS sequence"/>
</dbReference>
<dbReference type="PANTHER" id="PTHR18896">
    <property type="entry name" value="PHOSPHOLIPASE D"/>
    <property type="match status" value="1"/>
</dbReference>
<dbReference type="eggNOG" id="KOG1329">
    <property type="taxonomic scope" value="Eukaryota"/>
</dbReference>
<gene>
    <name evidence="9" type="ORF">SARC_05021</name>
</gene>
<keyword evidence="4" id="KW-0378">Hydrolase</keyword>
<dbReference type="InterPro" id="IPR024632">
    <property type="entry name" value="PLipase_D_C"/>
</dbReference>
<evidence type="ECO:0000256" key="7">
    <source>
        <dbReference type="ARBA" id="ARBA00023098"/>
    </source>
</evidence>
<dbReference type="GO" id="GO:0004630">
    <property type="term" value="F:phospholipase D activity"/>
    <property type="evidence" value="ECO:0007669"/>
    <property type="project" value="UniProtKB-EC"/>
</dbReference>
<dbReference type="SMART" id="SM00155">
    <property type="entry name" value="PLDc"/>
    <property type="match status" value="2"/>
</dbReference>
<feature type="domain" description="PLD phosphodiesterase" evidence="8">
    <location>
        <begin position="534"/>
        <end position="561"/>
    </location>
</feature>
<evidence type="ECO:0000259" key="8">
    <source>
        <dbReference type="PROSITE" id="PS50035"/>
    </source>
</evidence>